<comment type="caution">
    <text evidence="1">The sequence shown here is derived from an EMBL/GenBank/DDBJ whole genome shotgun (WGS) entry which is preliminary data.</text>
</comment>
<evidence type="ECO:0000313" key="1">
    <source>
        <dbReference type="EMBL" id="KKN52394.1"/>
    </source>
</evidence>
<dbReference type="InterPro" id="IPR027417">
    <property type="entry name" value="P-loop_NTPase"/>
</dbReference>
<dbReference type="SUPFAM" id="SSF52540">
    <property type="entry name" value="P-loop containing nucleoside triphosphate hydrolases"/>
    <property type="match status" value="1"/>
</dbReference>
<dbReference type="AlphaFoldDB" id="A0A0F9RBW8"/>
<dbReference type="EMBL" id="LAZR01001021">
    <property type="protein sequence ID" value="KKN52394.1"/>
    <property type="molecule type" value="Genomic_DNA"/>
</dbReference>
<name>A0A0F9RBW8_9ZZZZ</name>
<dbReference type="Pfam" id="PF13479">
    <property type="entry name" value="AAA_24"/>
    <property type="match status" value="1"/>
</dbReference>
<sequence length="264" mass="29523">MALAQTPTAVAVDPRNYWMAIHGGPGVGKTSFCKQIPGHYFFHTPNAGIEGVSIFGNPIFDWASFLEKAREVIAAKENNFKDQREIKICIVDVLGDLFDYAGVEVCAKQRFMEKGVARKYDKIDDVPFGKGYKAAYKLLLRALGTLYLHGFGILLTSHTKERVVKWAGEDLTHYGFNLPPSASLAVKAACGAIGHFRVEETIEKGDDGIIKSVETGRFMYWQPTFLRLAKHRLENFPEKLPLPLNRGWETYCDAFAETVAKLSE</sequence>
<proteinExistence type="predicted"/>
<accession>A0A0F9RBW8</accession>
<organism evidence="1">
    <name type="scientific">marine sediment metagenome</name>
    <dbReference type="NCBI Taxonomy" id="412755"/>
    <lineage>
        <taxon>unclassified sequences</taxon>
        <taxon>metagenomes</taxon>
        <taxon>ecological metagenomes</taxon>
    </lineage>
</organism>
<reference evidence="1" key="1">
    <citation type="journal article" date="2015" name="Nature">
        <title>Complex archaea that bridge the gap between prokaryotes and eukaryotes.</title>
        <authorList>
            <person name="Spang A."/>
            <person name="Saw J.H."/>
            <person name="Jorgensen S.L."/>
            <person name="Zaremba-Niedzwiedzka K."/>
            <person name="Martijn J."/>
            <person name="Lind A.E."/>
            <person name="van Eijk R."/>
            <person name="Schleper C."/>
            <person name="Guy L."/>
            <person name="Ettema T.J."/>
        </authorList>
    </citation>
    <scope>NUCLEOTIDE SEQUENCE</scope>
</reference>
<protein>
    <submittedName>
        <fullName evidence="1">Uncharacterized protein</fullName>
    </submittedName>
</protein>
<gene>
    <name evidence="1" type="ORF">LCGC14_0613110</name>
</gene>